<dbReference type="RefSeq" id="WP_187684818.1">
    <property type="nucleotide sequence ID" value="NZ_AP023396.1"/>
</dbReference>
<dbReference type="PANTHER" id="PTHR33371:SF4">
    <property type="entry name" value="INTERMEMBRANE PHOSPHOLIPID TRANSPORT SYSTEM BINDING PROTEIN MLAD"/>
    <property type="match status" value="1"/>
</dbReference>
<accession>A0A7G1KSW1</accession>
<protein>
    <recommendedName>
        <fullName evidence="2">Mce/MlaD domain-containing protein</fullName>
    </recommendedName>
</protein>
<dbReference type="GeneID" id="80350200"/>
<dbReference type="EMBL" id="AP023396">
    <property type="protein sequence ID" value="BCK58001.1"/>
    <property type="molecule type" value="Genomic_DNA"/>
</dbReference>
<name>A0A7G1KSW1_9NOCA</name>
<organism evidence="3 4">
    <name type="scientific">Nocardia wallacei</name>
    <dbReference type="NCBI Taxonomy" id="480035"/>
    <lineage>
        <taxon>Bacteria</taxon>
        <taxon>Bacillati</taxon>
        <taxon>Actinomycetota</taxon>
        <taxon>Actinomycetes</taxon>
        <taxon>Mycobacteriales</taxon>
        <taxon>Nocardiaceae</taxon>
        <taxon>Nocardia</taxon>
    </lineage>
</organism>
<keyword evidence="4" id="KW-1185">Reference proteome</keyword>
<dbReference type="Pfam" id="PF02470">
    <property type="entry name" value="MlaD"/>
    <property type="match status" value="1"/>
</dbReference>
<feature type="domain" description="Mce/MlaD" evidence="2">
    <location>
        <begin position="38"/>
        <end position="110"/>
    </location>
</feature>
<reference evidence="3 4" key="1">
    <citation type="submission" date="2020-08" db="EMBL/GenBank/DDBJ databases">
        <title>Genome Sequencing of Nocardia wallacei strain FMUON74 and assembly.</title>
        <authorList>
            <person name="Toyokawa M."/>
            <person name="Uesaka K."/>
        </authorList>
    </citation>
    <scope>NUCLEOTIDE SEQUENCE [LARGE SCALE GENOMIC DNA]</scope>
    <source>
        <strain evidence="3 4">FMUON74</strain>
    </source>
</reference>
<evidence type="ECO:0000313" key="3">
    <source>
        <dbReference type="EMBL" id="BCK58001.1"/>
    </source>
</evidence>
<dbReference type="InterPro" id="IPR003399">
    <property type="entry name" value="Mce/MlaD"/>
</dbReference>
<dbReference type="KEGG" id="nwl:NWFMUON74_57730"/>
<dbReference type="Proteomes" id="UP000516173">
    <property type="component" value="Chromosome"/>
</dbReference>
<evidence type="ECO:0000259" key="2">
    <source>
        <dbReference type="Pfam" id="PF02470"/>
    </source>
</evidence>
<keyword evidence="1" id="KW-1133">Transmembrane helix</keyword>
<sequence length="318" mass="34044">MNARAAVSLSAIGAVLILGITYMTVGVLHLDPRRSHITAEMRLADSGGLGPNAPVLLRGVQVGLTKEVRKQAAGVLVRLEIDDRYRIPVASDVVIEQLSALGEPYIEFEPADGSGPYLRNGQLVPTDRIRTPMTITALSARLVELMNQIHPEVMGRLVDTFGRALSGTDTTVRTLQRSTTLLATTLLSRTPAIRRLFSDIQAMGGDIDWLGPSLAAAGPEFGDFGRYLNRIVEQGSGLVDARPTSVYFTGDGVVSFLDTTTALLDKIGPSLAPLGPVLQPVVADAVRRTPHIDISTLIDQALSAVDTDGTVRFRISVK</sequence>
<dbReference type="InterPro" id="IPR052336">
    <property type="entry name" value="MlaD_Phospholipid_Transporter"/>
</dbReference>
<gene>
    <name evidence="3" type="ORF">NWFMUON74_57730</name>
</gene>
<keyword evidence="1" id="KW-0812">Transmembrane</keyword>
<feature type="transmembrane region" description="Helical" evidence="1">
    <location>
        <begin position="6"/>
        <end position="28"/>
    </location>
</feature>
<keyword evidence="1" id="KW-0472">Membrane</keyword>
<proteinExistence type="predicted"/>
<evidence type="ECO:0000313" key="4">
    <source>
        <dbReference type="Proteomes" id="UP000516173"/>
    </source>
</evidence>
<dbReference type="PANTHER" id="PTHR33371">
    <property type="entry name" value="INTERMEMBRANE PHOSPHOLIPID TRANSPORT SYSTEM BINDING PROTEIN MLAD-RELATED"/>
    <property type="match status" value="1"/>
</dbReference>
<dbReference type="AlphaFoldDB" id="A0A7G1KSW1"/>
<evidence type="ECO:0000256" key="1">
    <source>
        <dbReference type="SAM" id="Phobius"/>
    </source>
</evidence>